<dbReference type="eggNOG" id="COG1522">
    <property type="taxonomic scope" value="Bacteria"/>
</dbReference>
<feature type="domain" description="HTH asnC-type" evidence="4">
    <location>
        <begin position="1"/>
        <end position="62"/>
    </location>
</feature>
<dbReference type="GO" id="GO:0043200">
    <property type="term" value="P:response to amino acid"/>
    <property type="evidence" value="ECO:0007669"/>
    <property type="project" value="TreeGrafter"/>
</dbReference>
<keyword evidence="3" id="KW-0804">Transcription</keyword>
<evidence type="ECO:0000313" key="5">
    <source>
        <dbReference type="EMBL" id="KEZ16870.1"/>
    </source>
</evidence>
<dbReference type="Gene3D" id="1.10.10.10">
    <property type="entry name" value="Winged helix-like DNA-binding domain superfamily/Winged helix DNA-binding domain"/>
    <property type="match status" value="1"/>
</dbReference>
<sequence>MDEYDRKILAQLQIDGRLTITEVAERIGLSLSPCHRRLRALEQAGVITSYRAQLDPAAIGLKFSAVVFVTLREGDRHAVSAFEAAVEDVPEITQAQRLFGIPDYMLQVVSRDVETFRVLYDETLSALPGVQRLTSTLVMKSVIEGRPLPLNG</sequence>
<dbReference type="InterPro" id="IPR019888">
    <property type="entry name" value="Tscrpt_reg_AsnC-like"/>
</dbReference>
<comment type="caution">
    <text evidence="5">The sequence shown here is derived from an EMBL/GenBank/DDBJ whole genome shotgun (WGS) entry which is preliminary data.</text>
</comment>
<dbReference type="GO" id="GO:0043565">
    <property type="term" value="F:sequence-specific DNA binding"/>
    <property type="evidence" value="ECO:0007669"/>
    <property type="project" value="InterPro"/>
</dbReference>
<dbReference type="CDD" id="cd00090">
    <property type="entry name" value="HTH_ARSR"/>
    <property type="match status" value="1"/>
</dbReference>
<dbReference type="PROSITE" id="PS50956">
    <property type="entry name" value="HTH_ASNC_2"/>
    <property type="match status" value="1"/>
</dbReference>
<dbReference type="InterPro" id="IPR000485">
    <property type="entry name" value="AsnC-type_HTH_dom"/>
</dbReference>
<dbReference type="PANTHER" id="PTHR30154">
    <property type="entry name" value="LEUCINE-RESPONSIVE REGULATORY PROTEIN"/>
    <property type="match status" value="1"/>
</dbReference>
<dbReference type="PRINTS" id="PR00033">
    <property type="entry name" value="HTHASNC"/>
</dbReference>
<evidence type="ECO:0000256" key="1">
    <source>
        <dbReference type="ARBA" id="ARBA00023015"/>
    </source>
</evidence>
<evidence type="ECO:0000259" key="4">
    <source>
        <dbReference type="PROSITE" id="PS50956"/>
    </source>
</evidence>
<dbReference type="InterPro" id="IPR036390">
    <property type="entry name" value="WH_DNA-bd_sf"/>
</dbReference>
<dbReference type="FunFam" id="1.10.10.10:FF:000186">
    <property type="entry name" value="AsnC family transcriptional regulator"/>
    <property type="match status" value="1"/>
</dbReference>
<dbReference type="Gene3D" id="3.30.70.920">
    <property type="match status" value="1"/>
</dbReference>
<keyword evidence="2" id="KW-0238">DNA-binding</keyword>
<dbReference type="SUPFAM" id="SSF46785">
    <property type="entry name" value="Winged helix' DNA-binding domain"/>
    <property type="match status" value="1"/>
</dbReference>
<dbReference type="PATRIC" id="fig|13690.10.peg.3941"/>
<evidence type="ECO:0000256" key="3">
    <source>
        <dbReference type="ARBA" id="ARBA00023163"/>
    </source>
</evidence>
<dbReference type="Pfam" id="PF01037">
    <property type="entry name" value="AsnC_trans_reg"/>
    <property type="match status" value="1"/>
</dbReference>
<dbReference type="GO" id="GO:0006355">
    <property type="term" value="P:regulation of DNA-templated transcription"/>
    <property type="evidence" value="ECO:0007669"/>
    <property type="project" value="UniProtKB-ARBA"/>
</dbReference>
<dbReference type="EMBL" id="JGVR01000026">
    <property type="protein sequence ID" value="KEZ16870.1"/>
    <property type="molecule type" value="Genomic_DNA"/>
</dbReference>
<accession>A0A084EFX8</accession>
<dbReference type="PANTHER" id="PTHR30154:SF34">
    <property type="entry name" value="TRANSCRIPTIONAL REGULATOR AZLB"/>
    <property type="match status" value="1"/>
</dbReference>
<dbReference type="AlphaFoldDB" id="A0A084EFX8"/>
<dbReference type="InterPro" id="IPR019885">
    <property type="entry name" value="Tscrpt_reg_HTH_AsnC-type_CS"/>
</dbReference>
<dbReference type="GO" id="GO:0005829">
    <property type="term" value="C:cytosol"/>
    <property type="evidence" value="ECO:0007669"/>
    <property type="project" value="TreeGrafter"/>
</dbReference>
<dbReference type="InterPro" id="IPR011991">
    <property type="entry name" value="ArsR-like_HTH"/>
</dbReference>
<dbReference type="InterPro" id="IPR011008">
    <property type="entry name" value="Dimeric_a/b-barrel"/>
</dbReference>
<gene>
    <name evidence="5" type="ORF">CP98_03842</name>
</gene>
<protein>
    <submittedName>
        <fullName evidence="5">Transcriptional regulator, AsnC family</fullName>
    </submittedName>
</protein>
<evidence type="ECO:0000313" key="6">
    <source>
        <dbReference type="Proteomes" id="UP000028534"/>
    </source>
</evidence>
<evidence type="ECO:0000256" key="2">
    <source>
        <dbReference type="ARBA" id="ARBA00023125"/>
    </source>
</evidence>
<dbReference type="RefSeq" id="WP_037521608.1">
    <property type="nucleotide sequence ID" value="NZ_DAMCWT010000009.1"/>
</dbReference>
<dbReference type="Proteomes" id="UP000028534">
    <property type="component" value="Unassembled WGS sequence"/>
</dbReference>
<dbReference type="InterPro" id="IPR019887">
    <property type="entry name" value="Tscrpt_reg_AsnC/Lrp_C"/>
</dbReference>
<dbReference type="InterPro" id="IPR036388">
    <property type="entry name" value="WH-like_DNA-bd_sf"/>
</dbReference>
<keyword evidence="1" id="KW-0805">Transcription regulation</keyword>
<dbReference type="SUPFAM" id="SSF54909">
    <property type="entry name" value="Dimeric alpha+beta barrel"/>
    <property type="match status" value="1"/>
</dbReference>
<dbReference type="SMART" id="SM00344">
    <property type="entry name" value="HTH_ASNC"/>
    <property type="match status" value="1"/>
</dbReference>
<reference evidence="5 6" key="1">
    <citation type="submission" date="2014-03" db="EMBL/GenBank/DDBJ databases">
        <title>Genome sequence of Sphingobium yanoikuyae B1.</title>
        <authorList>
            <person name="Gan H.M."/>
            <person name="Gan H.Y."/>
            <person name="Savka M.A."/>
        </authorList>
    </citation>
    <scope>NUCLEOTIDE SEQUENCE [LARGE SCALE GENOMIC DNA]</scope>
    <source>
        <strain evidence="5 6">B1</strain>
    </source>
</reference>
<dbReference type="Pfam" id="PF13412">
    <property type="entry name" value="HTH_24"/>
    <property type="match status" value="1"/>
</dbReference>
<organism evidence="5 6">
    <name type="scientific">Sphingobium yanoikuyae</name>
    <name type="common">Sphingomonas yanoikuyae</name>
    <dbReference type="NCBI Taxonomy" id="13690"/>
    <lineage>
        <taxon>Bacteria</taxon>
        <taxon>Pseudomonadati</taxon>
        <taxon>Pseudomonadota</taxon>
        <taxon>Alphaproteobacteria</taxon>
        <taxon>Sphingomonadales</taxon>
        <taxon>Sphingomonadaceae</taxon>
        <taxon>Sphingobium</taxon>
    </lineage>
</organism>
<name>A0A084EFX8_SPHYA</name>
<proteinExistence type="predicted"/>
<dbReference type="PROSITE" id="PS00519">
    <property type="entry name" value="HTH_ASNC_1"/>
    <property type="match status" value="1"/>
</dbReference>